<keyword evidence="4" id="KW-0498">Mitosis</keyword>
<feature type="domain" description="Anaphase-promoting complex subunit 1 C-terminal" evidence="8">
    <location>
        <begin position="1761"/>
        <end position="1916"/>
    </location>
</feature>
<evidence type="ECO:0000259" key="7">
    <source>
        <dbReference type="Pfam" id="PF12859"/>
    </source>
</evidence>
<evidence type="ECO:0000256" key="6">
    <source>
        <dbReference type="SAM" id="MobiDB-lite"/>
    </source>
</evidence>
<evidence type="ECO:0000259" key="10">
    <source>
        <dbReference type="Pfam" id="PF21282"/>
    </source>
</evidence>
<dbReference type="GO" id="GO:0070979">
    <property type="term" value="P:protein K11-linked ubiquitination"/>
    <property type="evidence" value="ECO:0007669"/>
    <property type="project" value="TreeGrafter"/>
</dbReference>
<evidence type="ECO:0000259" key="9">
    <source>
        <dbReference type="Pfam" id="PF20518"/>
    </source>
</evidence>
<dbReference type="Pfam" id="PF12859">
    <property type="entry name" value="ANAPC1"/>
    <property type="match status" value="1"/>
</dbReference>
<feature type="domain" description="Anaphase-promoting complex subunit 1 beta-sandwich" evidence="10">
    <location>
        <begin position="1642"/>
        <end position="1723"/>
    </location>
</feature>
<dbReference type="GO" id="GO:0060090">
    <property type="term" value="F:molecular adaptor activity"/>
    <property type="evidence" value="ECO:0007669"/>
    <property type="project" value="TreeGrafter"/>
</dbReference>
<gene>
    <name evidence="11" type="ORF">g.9988</name>
</gene>
<comment type="similarity">
    <text evidence="1">Belongs to the APC1 family.</text>
</comment>
<evidence type="ECO:0000256" key="4">
    <source>
        <dbReference type="ARBA" id="ARBA00022776"/>
    </source>
</evidence>
<dbReference type="InterPro" id="IPR046794">
    <property type="entry name" value="Apc1_MidN"/>
</dbReference>
<feature type="compositionally biased region" description="Polar residues" evidence="6">
    <location>
        <begin position="1014"/>
        <end position="1028"/>
    </location>
</feature>
<dbReference type="Pfam" id="PF21282">
    <property type="entry name" value="APC1_3rd"/>
    <property type="match status" value="1"/>
</dbReference>
<evidence type="ECO:0000313" key="11">
    <source>
        <dbReference type="EMBL" id="JAS26520.1"/>
    </source>
</evidence>
<dbReference type="GO" id="GO:0031145">
    <property type="term" value="P:anaphase-promoting complex-dependent catabolic process"/>
    <property type="evidence" value="ECO:0007669"/>
    <property type="project" value="TreeGrafter"/>
</dbReference>
<evidence type="ECO:0000259" key="8">
    <source>
        <dbReference type="Pfam" id="PF18122"/>
    </source>
</evidence>
<evidence type="ECO:0000256" key="1">
    <source>
        <dbReference type="ARBA" id="ARBA00010547"/>
    </source>
</evidence>
<evidence type="ECO:0000256" key="5">
    <source>
        <dbReference type="ARBA" id="ARBA00023306"/>
    </source>
</evidence>
<dbReference type="EMBL" id="GEDC01010778">
    <property type="protein sequence ID" value="JAS26520.1"/>
    <property type="molecule type" value="Transcribed_RNA"/>
</dbReference>
<evidence type="ECO:0000256" key="3">
    <source>
        <dbReference type="ARBA" id="ARBA00022737"/>
    </source>
</evidence>
<feature type="non-terminal residue" evidence="11">
    <location>
        <position position="1"/>
    </location>
</feature>
<sequence>TIDLFSLFCFANLDDEEDTMIAASEPQEFVPYGRQHMTKHPGAVMVSSSLPQIHAETFLVDRLSQVNIDTHTENEWWSLKSAPVKEGEIFIDNEEELYVSGKTAVLSHGIIGYSIGNSGSEQPSGRVLSRSYTTDSNITHALWCNFVNPSDQNETVEPKRSVCLLDSTKINIYTEDGEDFLSPLQFKVASAWNTKFGLLLERVSNPANIQPNFIPVTLFSLVHPLNEMAPLFMLKQGGVLSYMNDPSMKLVYTSEEPSICVLFDVRTELHSVWKLRKATQEECQLMCVDNSLYSTNNQSSVFFNNLSQNSSVSKKGSIVNRSSLPNTGSSTNFSTPYSPISPMFSRTQSPLIGAYRNHSPSFKHSQSSPMCWSSRKAQFNKALGSPSTPPIDSRLGTSQILSEIVDEPRPIVPELCLEHIWTEKPTAPSFKNGEPAQATKIFQISDVLGQPYLCYLLKSKNQLMCTRLGKTNDIASEILVGYVSSISAKDAAPLQTLHMVAVLEVSGGVCLYTGTTPVGKVLVAGISSALASSIYLSSITTSFIQNSPFPRRSSLLSSTKMGDAMFDERVHLLSPVPSISYLSDHPDYNLASSKDTHVQSLRDPVGNRITLEFLNGSMFRFAFPEICSSPLVKECLRVLKIVLPKDMATLLVVKWYAARNAPGSQDISPQLEWELFKSVLLGLLGYDVDKLPEQLGVTINSPETPMQAKKKKCANNGCNEDWASLINSKYHEDKNEEIMMLLSLDSISLKENMSTIKSPEKIIPKGHINCTFPLFQYFQTILFSLHLLYEEMKLNLLYFESIPMLGILLQHLCRDLKLKEYVLHYWKDYPLICKLYKVSSQIEEEDLKNIFSRNNIPTCPPNIFQHISSLLQRHPVQPYPYISQVNVRSKDILQLVGLLCSGMENLDEIVLTVVPLGTKPNVCNTVKTTSKDADKYSKYTNIQKCVLLLHEKGYTRKDISTLPSGLALIIGDAIHRVREAPPADWAESVYRLIERQDLDATPIPPPPFIKEKGLTNTPLPTTNRSNQDGSEDGMECMDRYALKLRFNKDQRVSDVRRLLQSSRPVTIAIQQRPEVSDHEFIEEQEKHLYAICTRTMALPLGRGMFTLHSVCPLSSEPLSIPTLCISGKAPPRGTTVELSHIEIVPNMTMWPLFHNGVAAGLRIIPGATNIDSTWIVFNKPKIQPGQTVDLLPEHAGFLMALGLNGHLKNLAQLNTYGYLTRCHEMTSVGLLLGIAATKRGTMDAQTTKILSIHIESLLPPTSIELDIVQNIQIAALLSMGLVYQGTGHRHIAEVLLSEMGRPPGPEMENSVDRESYALAAGLGLGLVVLGRGSDMSGLMDLGIADILHFYMVGGHKRPLTGSQKEKYKSPSYQIREGDCVNNDVTSPGATLALGLMYFKTGNKAVANWMKAPDTQYLLDFVCPDYLLLRMIARGLILWDHILPTVEWVEEHVPAAIRPYCLVKPHPGNLPEHIDVETMNQAYCNLLAGACMAMGLRFAGSCNEEAFKTLHHFCKMFTSISGKSIAELAGKSTIETCINVILLSLAMVMAGSGNLEVLRICRFLNSRVGQASNSVVSYGSHLATHMALGLLFLGGGRYSLSTTPESVAAMLCAFYPKFPTHSNDNRYHLQAFRHLYVLASESRLLLPRDIDSGSLCFANITILYLDTIHYKNQSARLRAPCILPELKYLKEVHIEDDRYWTVVFRRDQNWSQLEKFLPKSIKVKQHAGCLSYVEDPQGFRSLLAQTLSTETSVPWTVPIKSIFAFSSDPSTVNFAHYFLETGEKKSVCNNNAELELTQFLTKLVYDCVTHDKLSIIPIWINLIKAIQNLEHIPSGISTWQLKLLIAHGASPCDTLPLPLVSPELSLSIENKISLILDSWQSPELSEVLRRYFFEEEFEVKDDISCKLATYLIFYDFPPAHVFFNSGDLNALTMHSILHKYNLPFSTSQKIVSILQNKF</sequence>
<dbReference type="InterPro" id="IPR049255">
    <property type="entry name" value="Apc1_N"/>
</dbReference>
<dbReference type="Pfam" id="PF18122">
    <property type="entry name" value="APC1_C"/>
    <property type="match status" value="1"/>
</dbReference>
<keyword evidence="3" id="KW-0677">Repeat</keyword>
<accession>A0A1B6DLM8</accession>
<dbReference type="InterPro" id="IPR002015">
    <property type="entry name" value="Proteasome/cyclosome_rpt"/>
</dbReference>
<dbReference type="InterPro" id="IPR048971">
    <property type="entry name" value="Apc1_3rd"/>
</dbReference>
<organism evidence="11">
    <name type="scientific">Clastoptera arizonana</name>
    <name type="common">Arizona spittle bug</name>
    <dbReference type="NCBI Taxonomy" id="38151"/>
    <lineage>
        <taxon>Eukaryota</taxon>
        <taxon>Metazoa</taxon>
        <taxon>Ecdysozoa</taxon>
        <taxon>Arthropoda</taxon>
        <taxon>Hexapoda</taxon>
        <taxon>Insecta</taxon>
        <taxon>Pterygota</taxon>
        <taxon>Neoptera</taxon>
        <taxon>Paraneoptera</taxon>
        <taxon>Hemiptera</taxon>
        <taxon>Auchenorrhyncha</taxon>
        <taxon>Cercopoidea</taxon>
        <taxon>Clastopteridae</taxon>
        <taxon>Clastoptera</taxon>
    </lineage>
</organism>
<evidence type="ECO:0000256" key="2">
    <source>
        <dbReference type="ARBA" id="ARBA00022618"/>
    </source>
</evidence>
<feature type="region of interest" description="Disordered" evidence="6">
    <location>
        <begin position="1001"/>
        <end position="1032"/>
    </location>
</feature>
<keyword evidence="2" id="KW-0132">Cell division</keyword>
<dbReference type="InterPro" id="IPR041221">
    <property type="entry name" value="APC1_C"/>
</dbReference>
<feature type="domain" description="Anaphase-promoting complex subunit 1 N-terminal" evidence="7">
    <location>
        <begin position="125"/>
        <end position="213"/>
    </location>
</feature>
<reference evidence="11" key="1">
    <citation type="submission" date="2015-12" db="EMBL/GenBank/DDBJ databases">
        <title>De novo transcriptome assembly of four potential Pierce s Disease insect vectors from Arizona vineyards.</title>
        <authorList>
            <person name="Tassone E.E."/>
        </authorList>
    </citation>
    <scope>NUCLEOTIDE SEQUENCE</scope>
</reference>
<proteinExistence type="inferred from homology"/>
<feature type="domain" description="Anaphase-promoting complex subunit 1 middle" evidence="9">
    <location>
        <begin position="683"/>
        <end position="998"/>
    </location>
</feature>
<keyword evidence="5" id="KW-0131">Cell cycle</keyword>
<name>A0A1B6DLM8_9HEMI</name>
<dbReference type="Pfam" id="PF20518">
    <property type="entry name" value="Apc1_MidN"/>
    <property type="match status" value="1"/>
</dbReference>
<dbReference type="GO" id="GO:0051301">
    <property type="term" value="P:cell division"/>
    <property type="evidence" value="ECO:0007669"/>
    <property type="project" value="UniProtKB-KW"/>
</dbReference>
<dbReference type="GO" id="GO:0007091">
    <property type="term" value="P:metaphase/anaphase transition of mitotic cell cycle"/>
    <property type="evidence" value="ECO:0007669"/>
    <property type="project" value="TreeGrafter"/>
</dbReference>
<dbReference type="PANTHER" id="PTHR12827">
    <property type="entry name" value="MEIOTIC CHECKPOINT REGULATOR TSG24 FAMILY MEMBER"/>
    <property type="match status" value="1"/>
</dbReference>
<protein>
    <submittedName>
        <fullName evidence="11">Uncharacterized protein</fullName>
    </submittedName>
</protein>
<dbReference type="Gene3D" id="1.25.10.10">
    <property type="entry name" value="Leucine-rich Repeat Variant"/>
    <property type="match status" value="2"/>
</dbReference>
<dbReference type="GO" id="GO:0005680">
    <property type="term" value="C:anaphase-promoting complex"/>
    <property type="evidence" value="ECO:0007669"/>
    <property type="project" value="InterPro"/>
</dbReference>
<dbReference type="PANTHER" id="PTHR12827:SF3">
    <property type="entry name" value="ANAPHASE-PROMOTING COMPLEX SUBUNIT 1"/>
    <property type="match status" value="1"/>
</dbReference>
<dbReference type="InterPro" id="IPR011989">
    <property type="entry name" value="ARM-like"/>
</dbReference>
<dbReference type="Pfam" id="PF01851">
    <property type="entry name" value="PC_rep"/>
    <property type="match status" value="1"/>
</dbReference>
<dbReference type="InterPro" id="IPR024990">
    <property type="entry name" value="Apc1"/>
</dbReference>